<evidence type="ECO:0000313" key="3">
    <source>
        <dbReference type="Proteomes" id="UP000662931"/>
    </source>
</evidence>
<feature type="compositionally biased region" description="Basic residues" evidence="1">
    <location>
        <begin position="237"/>
        <end position="247"/>
    </location>
</feature>
<reference evidence="2" key="1">
    <citation type="submission" date="2020-10" db="EMBL/GenBank/DDBJ databases">
        <authorList>
            <person name="Roach M.J.R."/>
        </authorList>
    </citation>
    <scope>NUCLEOTIDE SEQUENCE</scope>
    <source>
        <strain evidence="2">CBS 1945</strain>
    </source>
</reference>
<protein>
    <submittedName>
        <fullName evidence="2">Uncharacterized protein</fullName>
    </submittedName>
</protein>
<proteinExistence type="predicted"/>
<keyword evidence="3" id="KW-1185">Reference proteome</keyword>
<dbReference type="PANTHER" id="PTHR28307:SF2">
    <property type="entry name" value="PROTEIN PAL1"/>
    <property type="match status" value="1"/>
</dbReference>
<gene>
    <name evidence="2" type="ORF">FOA43_000743</name>
</gene>
<feature type="compositionally biased region" description="Polar residues" evidence="1">
    <location>
        <begin position="335"/>
        <end position="346"/>
    </location>
</feature>
<dbReference type="RefSeq" id="XP_038776998.1">
    <property type="nucleotide sequence ID" value="XM_038921070.1"/>
</dbReference>
<dbReference type="OrthoDB" id="5352132at2759"/>
<dbReference type="GO" id="GO:0005737">
    <property type="term" value="C:cytoplasm"/>
    <property type="evidence" value="ECO:0007669"/>
    <property type="project" value="TreeGrafter"/>
</dbReference>
<dbReference type="PANTHER" id="PTHR28307">
    <property type="entry name" value="PROTEIN PAL1"/>
    <property type="match status" value="1"/>
</dbReference>
<feature type="compositionally biased region" description="Low complexity" evidence="1">
    <location>
        <begin position="347"/>
        <end position="375"/>
    </location>
</feature>
<sequence length="486" mass="54081">MYRHPNLSTSSSGSAKRLSTNNPFRNVLLQEEATVSKDAQFKQWMDKRIKEESESDGDSNSFSEGDEALDFTGLSLENGKNRKPRLVTHKSDSTMVPPRSDSITLLPNYEKDLPPTYEEAVGDEHANDEYPRDIKESLESDGNPFPTASFPRRAKTVRVSGHSRTQWDGQPELGSGNPGHSNLDRKRMTATEETEILSDGRVRSRSAGQSSLPSHDEHRKHHPRHHHHSHRDDEGHRLHRHRSSRRKFVMEKPKNLDTIDKLDVTGFYGGAKFHHDGPFDACTPHRNKDIKQAPVLAFPPDGPNNSIKGVGPLHSKADQYDLVFGLSEEDPLYSTKISRGANTPPTQDRQASSSQQQLRAQVSPSEQRSSSQPPRLQFYTGKTPYGNGLVVKKASRSTVGLNDIASNPNETRFDVNTKSTPVHGDTTLGLGSSTFLDGAPASTVTQKKAIRKEQQKSELGRKKSLLDSGGFLKRVKSMKVKKSSRD</sequence>
<feature type="region of interest" description="Disordered" evidence="1">
    <location>
        <begin position="1"/>
        <end position="20"/>
    </location>
</feature>
<evidence type="ECO:0000313" key="2">
    <source>
        <dbReference type="EMBL" id="QPG73433.1"/>
    </source>
</evidence>
<feature type="compositionally biased region" description="Basic and acidic residues" evidence="1">
    <location>
        <begin position="122"/>
        <end position="138"/>
    </location>
</feature>
<evidence type="ECO:0000256" key="1">
    <source>
        <dbReference type="SAM" id="MobiDB-lite"/>
    </source>
</evidence>
<dbReference type="EMBL" id="CP064812">
    <property type="protein sequence ID" value="QPG73433.1"/>
    <property type="molecule type" value="Genomic_DNA"/>
</dbReference>
<dbReference type="Proteomes" id="UP000662931">
    <property type="component" value="Chromosome 1"/>
</dbReference>
<feature type="compositionally biased region" description="Basic residues" evidence="1">
    <location>
        <begin position="218"/>
        <end position="229"/>
    </location>
</feature>
<accession>A0A875RXZ3</accession>
<dbReference type="AlphaFoldDB" id="A0A875RXZ3"/>
<feature type="region of interest" description="Disordered" evidence="1">
    <location>
        <begin position="335"/>
        <end position="383"/>
    </location>
</feature>
<feature type="region of interest" description="Disordered" evidence="1">
    <location>
        <begin position="39"/>
        <end position="247"/>
    </location>
</feature>
<organism evidence="2 3">
    <name type="scientific">Eeniella nana</name>
    <name type="common">Yeast</name>
    <name type="synonym">Brettanomyces nanus</name>
    <dbReference type="NCBI Taxonomy" id="13502"/>
    <lineage>
        <taxon>Eukaryota</taxon>
        <taxon>Fungi</taxon>
        <taxon>Dikarya</taxon>
        <taxon>Ascomycota</taxon>
        <taxon>Saccharomycotina</taxon>
        <taxon>Pichiomycetes</taxon>
        <taxon>Pichiales</taxon>
        <taxon>Pichiaceae</taxon>
        <taxon>Brettanomyces</taxon>
    </lineage>
</organism>
<dbReference type="InterPro" id="IPR013226">
    <property type="entry name" value="Pal1"/>
</dbReference>
<dbReference type="GeneID" id="62194144"/>
<dbReference type="Pfam" id="PF08316">
    <property type="entry name" value="Pal1"/>
    <property type="match status" value="1"/>
</dbReference>
<dbReference type="KEGG" id="bnn:FOA43_000743"/>
<name>A0A875RXZ3_EENNA</name>